<dbReference type="EMBL" id="BSTK01000011">
    <property type="protein sequence ID" value="GLY88827.1"/>
    <property type="molecule type" value="Genomic_DNA"/>
</dbReference>
<dbReference type="CDD" id="cd03674">
    <property type="entry name" value="NUDIX_Hydrolase"/>
    <property type="match status" value="1"/>
</dbReference>
<keyword evidence="3 5" id="KW-0378">Hydrolase</keyword>
<organism evidence="7 8">
    <name type="scientific">Actinoallomurus iriomotensis</name>
    <dbReference type="NCBI Taxonomy" id="478107"/>
    <lineage>
        <taxon>Bacteria</taxon>
        <taxon>Bacillati</taxon>
        <taxon>Actinomycetota</taxon>
        <taxon>Actinomycetes</taxon>
        <taxon>Streptosporangiales</taxon>
        <taxon>Thermomonosporaceae</taxon>
        <taxon>Actinoallomurus</taxon>
    </lineage>
</organism>
<dbReference type="SUPFAM" id="SSF55811">
    <property type="entry name" value="Nudix"/>
    <property type="match status" value="1"/>
</dbReference>
<evidence type="ECO:0000256" key="3">
    <source>
        <dbReference type="ARBA" id="ARBA00022801"/>
    </source>
</evidence>
<dbReference type="PRINTS" id="PR00502">
    <property type="entry name" value="NUDIXFAMILY"/>
</dbReference>
<sequence>MTRHFTASAVILADDHVLLLNSAKGDGWIYPGGHVEPGEDLAQAALREVREEVGLRVELIAERRFSHPRIEEVLLPFTIMDVAVSDNRIGRHRHLDAVYAARPLTTNVVLDAAEAQGYRWVPVDDVASLPVPAELPDLIAAVAEYAASITS</sequence>
<evidence type="ECO:0000256" key="2">
    <source>
        <dbReference type="ARBA" id="ARBA00005582"/>
    </source>
</evidence>
<dbReference type="AlphaFoldDB" id="A0A9W6SAS1"/>
<evidence type="ECO:0000256" key="4">
    <source>
        <dbReference type="ARBA" id="ARBA00022842"/>
    </source>
</evidence>
<evidence type="ECO:0000313" key="8">
    <source>
        <dbReference type="Proteomes" id="UP001165074"/>
    </source>
</evidence>
<evidence type="ECO:0000256" key="5">
    <source>
        <dbReference type="RuleBase" id="RU003476"/>
    </source>
</evidence>
<dbReference type="PROSITE" id="PS51462">
    <property type="entry name" value="NUDIX"/>
    <property type="match status" value="1"/>
</dbReference>
<feature type="domain" description="Nudix hydrolase" evidence="6">
    <location>
        <begin position="2"/>
        <end position="143"/>
    </location>
</feature>
<gene>
    <name evidence="7" type="ORF">Airi02_067560</name>
</gene>
<evidence type="ECO:0000256" key="1">
    <source>
        <dbReference type="ARBA" id="ARBA00001946"/>
    </source>
</evidence>
<comment type="caution">
    <text evidence="7">The sequence shown here is derived from an EMBL/GenBank/DDBJ whole genome shotgun (WGS) entry which is preliminary data.</text>
</comment>
<dbReference type="InterPro" id="IPR020476">
    <property type="entry name" value="Nudix_hydrolase"/>
</dbReference>
<comment type="similarity">
    <text evidence="2 5">Belongs to the Nudix hydrolase family.</text>
</comment>
<dbReference type="Proteomes" id="UP001165074">
    <property type="component" value="Unassembled WGS sequence"/>
</dbReference>
<dbReference type="InterPro" id="IPR020084">
    <property type="entry name" value="NUDIX_hydrolase_CS"/>
</dbReference>
<evidence type="ECO:0000259" key="6">
    <source>
        <dbReference type="PROSITE" id="PS51462"/>
    </source>
</evidence>
<dbReference type="PANTHER" id="PTHR43046:SF12">
    <property type="entry name" value="GDP-MANNOSE MANNOSYL HYDROLASE"/>
    <property type="match status" value="1"/>
</dbReference>
<dbReference type="InterPro" id="IPR015797">
    <property type="entry name" value="NUDIX_hydrolase-like_dom_sf"/>
</dbReference>
<dbReference type="GO" id="GO:0016787">
    <property type="term" value="F:hydrolase activity"/>
    <property type="evidence" value="ECO:0007669"/>
    <property type="project" value="UniProtKB-KW"/>
</dbReference>
<evidence type="ECO:0000313" key="7">
    <source>
        <dbReference type="EMBL" id="GLY88827.1"/>
    </source>
</evidence>
<dbReference type="Gene3D" id="3.90.79.10">
    <property type="entry name" value="Nucleoside Triphosphate Pyrophosphohydrolase"/>
    <property type="match status" value="1"/>
</dbReference>
<dbReference type="RefSeq" id="WP_285578709.1">
    <property type="nucleotide sequence ID" value="NZ_BSTK01000011.1"/>
</dbReference>
<proteinExistence type="inferred from homology"/>
<dbReference type="Pfam" id="PF00293">
    <property type="entry name" value="NUDIX"/>
    <property type="match status" value="1"/>
</dbReference>
<name>A0A9W6SAS1_9ACTN</name>
<keyword evidence="4" id="KW-0460">Magnesium</keyword>
<protein>
    <submittedName>
        <fullName evidence="7">DNA mismatch repair protein MutT</fullName>
    </submittedName>
</protein>
<dbReference type="InterPro" id="IPR000086">
    <property type="entry name" value="NUDIX_hydrolase_dom"/>
</dbReference>
<dbReference type="PROSITE" id="PS00893">
    <property type="entry name" value="NUDIX_BOX"/>
    <property type="match status" value="1"/>
</dbReference>
<reference evidence="7" key="1">
    <citation type="submission" date="2023-03" db="EMBL/GenBank/DDBJ databases">
        <title>Actinoallomurus iriomotensis NBRC 103684.</title>
        <authorList>
            <person name="Ichikawa N."/>
            <person name="Sato H."/>
            <person name="Tonouchi N."/>
        </authorList>
    </citation>
    <scope>NUCLEOTIDE SEQUENCE</scope>
    <source>
        <strain evidence="7">NBRC 103684</strain>
    </source>
</reference>
<accession>A0A9W6SAS1</accession>
<dbReference type="PANTHER" id="PTHR43046">
    <property type="entry name" value="GDP-MANNOSE MANNOSYL HYDROLASE"/>
    <property type="match status" value="1"/>
</dbReference>
<comment type="cofactor">
    <cofactor evidence="1">
        <name>Mg(2+)</name>
        <dbReference type="ChEBI" id="CHEBI:18420"/>
    </cofactor>
</comment>
<keyword evidence="8" id="KW-1185">Reference proteome</keyword>